<keyword evidence="6" id="KW-1185">Reference proteome</keyword>
<dbReference type="InterPro" id="IPR054491">
    <property type="entry name" value="MGH1-like_GH"/>
</dbReference>
<comment type="caution">
    <text evidence="5">The sequence shown here is derived from an EMBL/GenBank/DDBJ whole genome shotgun (WGS) entry which is preliminary data.</text>
</comment>
<dbReference type="SUPFAM" id="SSF48208">
    <property type="entry name" value="Six-hairpin glycosidases"/>
    <property type="match status" value="1"/>
</dbReference>
<dbReference type="PANTHER" id="PTHR10412">
    <property type="entry name" value="MANNOSYL-OLIGOSACCHARIDE GLUCOSIDASE"/>
    <property type="match status" value="1"/>
</dbReference>
<dbReference type="Pfam" id="PF22422">
    <property type="entry name" value="MGH1-like_GH"/>
    <property type="match status" value="1"/>
</dbReference>
<dbReference type="Proteomes" id="UP001230145">
    <property type="component" value="Unassembled WGS sequence"/>
</dbReference>
<name>A0ABT9PK02_9ACTO</name>
<gene>
    <name evidence="5" type="ORF">J2S45_001732</name>
</gene>
<dbReference type="RefSeq" id="WP_307635146.1">
    <property type="nucleotide sequence ID" value="NZ_JAUSQL010000001.1"/>
</dbReference>
<reference evidence="5 6" key="1">
    <citation type="submission" date="2023-07" db="EMBL/GenBank/DDBJ databases">
        <title>Sequencing the genomes of 1000 actinobacteria strains.</title>
        <authorList>
            <person name="Klenk H.-P."/>
        </authorList>
    </citation>
    <scope>NUCLEOTIDE SEQUENCE [LARGE SCALE GENOMIC DNA]</scope>
    <source>
        <strain evidence="5 6">DSM 19515</strain>
    </source>
</reference>
<dbReference type="InterPro" id="IPR008928">
    <property type="entry name" value="6-hairpin_glycosidase_sf"/>
</dbReference>
<dbReference type="InterPro" id="IPR004888">
    <property type="entry name" value="Glycoside_hydrolase_63"/>
</dbReference>
<evidence type="ECO:0000313" key="6">
    <source>
        <dbReference type="Proteomes" id="UP001230145"/>
    </source>
</evidence>
<evidence type="ECO:0000259" key="4">
    <source>
        <dbReference type="Pfam" id="PF22422"/>
    </source>
</evidence>
<evidence type="ECO:0000256" key="3">
    <source>
        <dbReference type="ARBA" id="ARBA00023295"/>
    </source>
</evidence>
<dbReference type="PANTHER" id="PTHR10412:SF11">
    <property type="entry name" value="MANNOSYL-OLIGOSACCHARIDE GLUCOSIDASE"/>
    <property type="match status" value="1"/>
</dbReference>
<dbReference type="EMBL" id="JAUSQL010000001">
    <property type="protein sequence ID" value="MDP9833053.1"/>
    <property type="molecule type" value="Genomic_DNA"/>
</dbReference>
<evidence type="ECO:0000256" key="2">
    <source>
        <dbReference type="ARBA" id="ARBA00022801"/>
    </source>
</evidence>
<protein>
    <recommendedName>
        <fullName evidence="4">Mannosylglycerate hydrolase MGH1-like glycoside hydrolase domain-containing protein</fullName>
    </recommendedName>
</protein>
<organism evidence="5 6">
    <name type="scientific">Trueperella abortisuis</name>
    <dbReference type="NCBI Taxonomy" id="445930"/>
    <lineage>
        <taxon>Bacteria</taxon>
        <taxon>Bacillati</taxon>
        <taxon>Actinomycetota</taxon>
        <taxon>Actinomycetes</taxon>
        <taxon>Actinomycetales</taxon>
        <taxon>Actinomycetaceae</taxon>
        <taxon>Trueperella</taxon>
    </lineage>
</organism>
<evidence type="ECO:0000256" key="1">
    <source>
        <dbReference type="ARBA" id="ARBA00010833"/>
    </source>
</evidence>
<accession>A0ABT9PK02</accession>
<comment type="similarity">
    <text evidence="1">Belongs to the glycosyl hydrolase 63 family.</text>
</comment>
<keyword evidence="3" id="KW-0326">Glycosidase</keyword>
<sequence>MMIFDFVDFLDIPFTVPESNFVVCKRGTSLEIYCVEYERPLADCVVAEILPKDTSADVTAQADGGHFSFGSCAVAIYRNSLWIHSAGEFVVKRRPHHVSQTLSFDNTSDGDVLISYSGSLVPPDGDLPTSWHSFRDTADGVVQGWMERMPQVSEQRKPMTEQCWWVLGTNLVRFVDRDGATCRSIVPAKLGYVGLWQWDAYFIAIGVAHGDFDAALEQLRNAVKFQADTGQLPDVLFPGGVLANSSDLPEADRLKLEADGSPTVGGGTVPLTKPPLLAWTIEQILGKRSDVARQKVVEEFADVVADNQEWWFSYSDIRANGLPEYLHPYSSGLDDSPVFDHEVPVATADLAAYLGVQDAILSQWFSAIPKRSAAFAARSQRTHQKMLELWDETLGMFRYGHDARIPQHRTIVSLLGVFDGRLPDSVVSSVLSDIHDPGRFATNYPLPTVALDDDGYRANIMWRGPTWINTTFLIADGLARQGYPEEARSLRTAILDNIEKAGGPVEYLNSSTGIRCEHAVRSFSWSAALYVDCAVREFSESVEASRGGEHYDKARHVLVEKITTTSSIGFAQGRLVPVAHTPESRVQNPAGKYA</sequence>
<keyword evidence="2" id="KW-0378">Hydrolase</keyword>
<proteinExistence type="inferred from homology"/>
<evidence type="ECO:0000313" key="5">
    <source>
        <dbReference type="EMBL" id="MDP9833053.1"/>
    </source>
</evidence>
<dbReference type="Gene3D" id="1.50.10.10">
    <property type="match status" value="1"/>
</dbReference>
<feature type="domain" description="Mannosylglycerate hydrolase MGH1-like glycoside hydrolase" evidence="4">
    <location>
        <begin position="192"/>
        <end position="526"/>
    </location>
</feature>
<dbReference type="InterPro" id="IPR012341">
    <property type="entry name" value="6hp_glycosidase-like_sf"/>
</dbReference>